<dbReference type="Proteomes" id="UP000298735">
    <property type="component" value="Chromosome Linear"/>
</dbReference>
<evidence type="ECO:0000313" key="3">
    <source>
        <dbReference type="Proteomes" id="UP000298735"/>
    </source>
</evidence>
<organism evidence="2 3">
    <name type="scientific">Agrobacterium salinitolerans</name>
    <dbReference type="NCBI Taxonomy" id="1183413"/>
    <lineage>
        <taxon>Bacteria</taxon>
        <taxon>Pseudomonadati</taxon>
        <taxon>Pseudomonadota</taxon>
        <taxon>Alphaproteobacteria</taxon>
        <taxon>Hyphomicrobiales</taxon>
        <taxon>Rhizobiaceae</taxon>
        <taxon>Rhizobium/Agrobacterium group</taxon>
        <taxon>Agrobacterium</taxon>
    </lineage>
</organism>
<dbReference type="EMBL" id="CP109969">
    <property type="protein sequence ID" value="UYZ08989.1"/>
    <property type="molecule type" value="Genomic_DNA"/>
</dbReference>
<feature type="region of interest" description="Disordered" evidence="1">
    <location>
        <begin position="100"/>
        <end position="122"/>
    </location>
</feature>
<dbReference type="KEGG" id="asal:CFBP5507_14760"/>
<dbReference type="RefSeq" id="WP_170985704.1">
    <property type="nucleotide sequence ID" value="NZ_CP109969.1"/>
</dbReference>
<proteinExistence type="predicted"/>
<accession>A0A9X9KCK0</accession>
<sequence length="122" mass="13347">MSRRLTAMGSRMRCNSRTRHPGYETGPLDGDLSVLAATIEILGHVLLLHGIHAGQTPDALLVQLDWSPILPAYVNQPNRLNKFVFEAVLEQLDDSGILDGLHGFPPDKRAGNMPARPDLSGR</sequence>
<gene>
    <name evidence="2" type="ORF">CFBP5507_14760</name>
</gene>
<evidence type="ECO:0000313" key="2">
    <source>
        <dbReference type="EMBL" id="UYZ08989.1"/>
    </source>
</evidence>
<dbReference type="AlphaFoldDB" id="A0A9X9KCK0"/>
<feature type="region of interest" description="Disordered" evidence="1">
    <location>
        <begin position="1"/>
        <end position="22"/>
    </location>
</feature>
<reference evidence="2" key="1">
    <citation type="submission" date="2022-10" db="EMBL/GenBank/DDBJ databases">
        <title>Complete genome sequence of Agrobacterium salinitolerans CFBP5507.</title>
        <authorList>
            <person name="Tchabashvili S."/>
            <person name="Yen H.-C."/>
            <person name="Haryono M."/>
            <person name="Lin Y.-C."/>
            <person name="Lai E.-M."/>
            <person name="Kuo C.-H."/>
        </authorList>
    </citation>
    <scope>NUCLEOTIDE SEQUENCE</scope>
    <source>
        <strain evidence="2">CFBP5507</strain>
    </source>
</reference>
<evidence type="ECO:0000256" key="1">
    <source>
        <dbReference type="SAM" id="MobiDB-lite"/>
    </source>
</evidence>
<name>A0A9X9KCK0_9HYPH</name>
<protein>
    <submittedName>
        <fullName evidence="2">Uncharacterized protein</fullName>
    </submittedName>
</protein>